<feature type="domain" description="Tip attachment protein J" evidence="2">
    <location>
        <begin position="790"/>
        <end position="951"/>
    </location>
</feature>
<dbReference type="InterPro" id="IPR056490">
    <property type="entry name" value="Rcc01698_C"/>
</dbReference>
<feature type="domain" description="GTA TIM-barrel-like" evidence="1">
    <location>
        <begin position="441"/>
        <end position="730"/>
    </location>
</feature>
<organism evidence="4 5">
    <name type="scientific">Yoonia maricola</name>
    <dbReference type="NCBI Taxonomy" id="420999"/>
    <lineage>
        <taxon>Bacteria</taxon>
        <taxon>Pseudomonadati</taxon>
        <taxon>Pseudomonadota</taxon>
        <taxon>Alphaproteobacteria</taxon>
        <taxon>Rhodobacterales</taxon>
        <taxon>Paracoccaceae</taxon>
        <taxon>Yoonia</taxon>
    </lineage>
</organism>
<evidence type="ECO:0000259" key="3">
    <source>
        <dbReference type="Pfam" id="PF23666"/>
    </source>
</evidence>
<feature type="domain" description="Rcc01698-like C-terminal" evidence="3">
    <location>
        <begin position="1042"/>
        <end position="1142"/>
    </location>
</feature>
<dbReference type="Pfam" id="PF23666">
    <property type="entry name" value="Rcc01698_C"/>
    <property type="match status" value="1"/>
</dbReference>
<dbReference type="RefSeq" id="WP_100366996.1">
    <property type="nucleotide sequence ID" value="NZ_PGTY01000001.1"/>
</dbReference>
<reference evidence="4 5" key="1">
    <citation type="submission" date="2017-11" db="EMBL/GenBank/DDBJ databases">
        <title>Genomic Encyclopedia of Archaeal and Bacterial Type Strains, Phase II (KMG-II): From Individual Species to Whole Genera.</title>
        <authorList>
            <person name="Goeker M."/>
        </authorList>
    </citation>
    <scope>NUCLEOTIDE SEQUENCE [LARGE SCALE GENOMIC DNA]</scope>
    <source>
        <strain evidence="4 5">DSM 29128</strain>
    </source>
</reference>
<gene>
    <name evidence="4" type="ORF">BC777_0988</name>
</gene>
<evidence type="ECO:0000313" key="4">
    <source>
        <dbReference type="EMBL" id="PJI92144.1"/>
    </source>
</evidence>
<dbReference type="OrthoDB" id="8445115at2"/>
<dbReference type="Pfam" id="PF13547">
    <property type="entry name" value="GTA_TIM"/>
    <property type="match status" value="1"/>
</dbReference>
<dbReference type="EMBL" id="PGTY01000001">
    <property type="protein sequence ID" value="PJI92144.1"/>
    <property type="molecule type" value="Genomic_DNA"/>
</dbReference>
<proteinExistence type="predicted"/>
<sequence>MATIALSAAGAALGGSIGGGILGLSMATIGRAAGAAIGRRIDQQLFGSGSEAIETGRIDRFRVTSAVEGADVQQIYGRMRVAGQVIWASQFLSSTTTSGGGKGSSPSTPETTTYSYSVSLAVALCEGQISRIGRIWADGTEISPDTLNMRLYTGTDDQLPDPKISAVEGEENTPAYRGTAYVVLEDLALGQFSNRVPQLTFEVMRPDQNASGDVANMVQGVALMPGAGEYALATSQLYTASGFAAKTAINTHSPLGGSDFTVSMNALEAEMPACGSVMLPIHWFADDLRCGDCQIAPKVVQGQRDASAMSWVVSGMTRSAAGVVVEVDDVPVAGGTPADAAVVEAITELKARGLEVVVSPVLMMEQLDGNMLPDPLTGGTGQAALPWVGQITTSMAPGITGSPDGTAAAEAEVAAFIGQASAADFAVSGTNVSYTGATETSYRRFILHYAHLCAAAGGVDAFCIGTELAGLTKVRGASGFPMVTALRSLAADVRQILGATCKISYTADWSEYHGMQPAGTSDKMFHLDALWADANIDFVGVSAAFPLADWRDGTDHRDVSAGAIYGQPYLQSNVAGGEYYDWSYPTPEAREAQRRIPLTDPDNEHWVWRAKDFYGWWAHQHHDRVDGVRQSLATDWVPQSKPIWFTSVGCPAIDKGANDPGHVLCGSEQLPYASNGNRDDLMQMQYLRAMTSHYALSDNNPVSTIYAGRMVDTAHMHVWGWDPRPYPYWPGNTTAWSDGDSFATGPWLNGRVTHRSLASVVAEICTRSGLTQYDVSGLFGVVRGYNVSDTGTGRAALQPLMLAYGFDAVERDGVLVFQNRDGRVHHDLKDAEIAFDPETDSSVSLKRAAAAEIAGRVQFAHIDADSDYAAVASEIVLPDDQTLIITRSEAPIALTRAEGKEVVARWLQEARIGRETISFALPPSQLAVAAGDTVALNTDSVSGTYRIDRIEEAGLRLIEATRVEPEVYRKRAIPEESVQLQAYVAPTPVELSFLDLPLLTGDELPHAPYVAVAGLPWPGSIALYGAAQDSDYTLHDIMHDPATVGVTQTELARGPVGIWDRQSGVEVALTNGTLSSALYEAMLAGANTLAIGDGSNDNWEILQFQNAAVVGDRVYRLSGLLRGQAGSRGLMPDSWPAGSRVVIMNGVPKQIALATATRGTERHFRYGPATQAMDDASFRYETQTFAGNGLRPYPVAHLRAETVGGDIAFSWIRCSRIDGDIWADGDIPLGEDSERYRVRVSKSGSLIREEIVTTPAWTYTSTDLSADIGYGFYTIEVAQISDRYGAGLSVEMLKYL</sequence>
<dbReference type="InterPro" id="IPR032876">
    <property type="entry name" value="J_dom"/>
</dbReference>
<evidence type="ECO:0000259" key="2">
    <source>
        <dbReference type="Pfam" id="PF13550"/>
    </source>
</evidence>
<dbReference type="Proteomes" id="UP000228531">
    <property type="component" value="Unassembled WGS sequence"/>
</dbReference>
<name>A0A2M8WMI4_9RHOB</name>
<keyword evidence="5" id="KW-1185">Reference proteome</keyword>
<dbReference type="Gene3D" id="3.20.20.80">
    <property type="entry name" value="Glycosidases"/>
    <property type="match status" value="1"/>
</dbReference>
<evidence type="ECO:0000313" key="5">
    <source>
        <dbReference type="Proteomes" id="UP000228531"/>
    </source>
</evidence>
<evidence type="ECO:0000259" key="1">
    <source>
        <dbReference type="Pfam" id="PF13547"/>
    </source>
</evidence>
<dbReference type="InterPro" id="IPR025195">
    <property type="entry name" value="GTA_TIM_dom"/>
</dbReference>
<dbReference type="CDD" id="cd19607">
    <property type="entry name" value="GTA_TIM-barrel-like"/>
    <property type="match status" value="1"/>
</dbReference>
<dbReference type="Pfam" id="PF13550">
    <property type="entry name" value="Phage-tail_3"/>
    <property type="match status" value="1"/>
</dbReference>
<comment type="caution">
    <text evidence="4">The sequence shown here is derived from an EMBL/GenBank/DDBJ whole genome shotgun (WGS) entry which is preliminary data.</text>
</comment>
<protein>
    <submittedName>
        <fullName evidence="4">Putative tail protein</fullName>
    </submittedName>
</protein>
<accession>A0A2M8WMI4</accession>